<dbReference type="SUPFAM" id="SSF51735">
    <property type="entry name" value="NAD(P)-binding Rossmann-fold domains"/>
    <property type="match status" value="1"/>
</dbReference>
<dbReference type="Gene3D" id="3.40.50.720">
    <property type="entry name" value="NAD(P)-binding Rossmann-like Domain"/>
    <property type="match status" value="1"/>
</dbReference>
<dbReference type="InterPro" id="IPR036291">
    <property type="entry name" value="NAD(P)-bd_dom_sf"/>
</dbReference>
<name>A0A7W5TWL0_9MICC</name>
<evidence type="ECO:0000313" key="3">
    <source>
        <dbReference type="Proteomes" id="UP000547528"/>
    </source>
</evidence>
<dbReference type="RefSeq" id="WP_183358395.1">
    <property type="nucleotide sequence ID" value="NZ_BAABKR010000011.1"/>
</dbReference>
<protein>
    <recommendedName>
        <fullName evidence="1">Pyrroline-5-carboxylate reductase catalytic N-terminal domain-containing protein</fullName>
    </recommendedName>
</protein>
<dbReference type="AlphaFoldDB" id="A0A7W5TWL0"/>
<evidence type="ECO:0000313" key="2">
    <source>
        <dbReference type="EMBL" id="MBB3667984.1"/>
    </source>
</evidence>
<proteinExistence type="predicted"/>
<reference evidence="2 3" key="1">
    <citation type="submission" date="2020-08" db="EMBL/GenBank/DDBJ databases">
        <title>Sequencing the genomes of 1000 actinobacteria strains.</title>
        <authorList>
            <person name="Klenk H.-P."/>
        </authorList>
    </citation>
    <scope>NUCLEOTIDE SEQUENCE [LARGE SCALE GENOMIC DNA]</scope>
    <source>
        <strain evidence="2 3">DSM 28238</strain>
    </source>
</reference>
<organism evidence="2 3">
    <name type="scientific">Garicola koreensis</name>
    <dbReference type="NCBI Taxonomy" id="1262554"/>
    <lineage>
        <taxon>Bacteria</taxon>
        <taxon>Bacillati</taxon>
        <taxon>Actinomycetota</taxon>
        <taxon>Actinomycetes</taxon>
        <taxon>Micrococcales</taxon>
        <taxon>Micrococcaceae</taxon>
        <taxon>Garicola</taxon>
    </lineage>
</organism>
<dbReference type="InterPro" id="IPR028939">
    <property type="entry name" value="P5C_Rdtase_cat_N"/>
</dbReference>
<keyword evidence="3" id="KW-1185">Reference proteome</keyword>
<evidence type="ECO:0000259" key="1">
    <source>
        <dbReference type="Pfam" id="PF03807"/>
    </source>
</evidence>
<sequence length="222" mass="23601">MTEPVVGILGAGRAGTAFARAMLRAGIGVDICSTRSPKALRHHLKIYAPGAAPVWPAEIAERTKAQGPAIVVLAVPQEELDDVDPQWVASTVLVDATNRWHDELLPSWLQAGIDEQLPTSMVLAGRFGAGSGTGVRLVKALNHIAHHDVESSATPELPLAQRRAAAVAADDDDARGRVMGLLVRMGLDPVSVGALPASRIMEPDGPLFNRPLRRADVLRHLP</sequence>
<dbReference type="Pfam" id="PF03807">
    <property type="entry name" value="F420_oxidored"/>
    <property type="match status" value="1"/>
</dbReference>
<dbReference type="EMBL" id="JACIBT010000005">
    <property type="protein sequence ID" value="MBB3667984.1"/>
    <property type="molecule type" value="Genomic_DNA"/>
</dbReference>
<feature type="domain" description="Pyrroline-5-carboxylate reductase catalytic N-terminal" evidence="1">
    <location>
        <begin position="6"/>
        <end position="98"/>
    </location>
</feature>
<accession>A0A7W5TWL0</accession>
<gene>
    <name evidence="2" type="ORF">FHX47_001607</name>
</gene>
<dbReference type="Proteomes" id="UP000547528">
    <property type="component" value="Unassembled WGS sequence"/>
</dbReference>
<comment type="caution">
    <text evidence="2">The sequence shown here is derived from an EMBL/GenBank/DDBJ whole genome shotgun (WGS) entry which is preliminary data.</text>
</comment>